<dbReference type="PANTHER" id="PTHR11527">
    <property type="entry name" value="HEAT-SHOCK PROTEIN 20 FAMILY MEMBER"/>
    <property type="match status" value="1"/>
</dbReference>
<dbReference type="PROSITE" id="PS01031">
    <property type="entry name" value="SHSP"/>
    <property type="match status" value="1"/>
</dbReference>
<dbReference type="InterPro" id="IPR008978">
    <property type="entry name" value="HSP20-like_chaperone"/>
</dbReference>
<dbReference type="Gene3D" id="2.60.40.790">
    <property type="match status" value="1"/>
</dbReference>
<sequence length="186" mass="22107">MERLFVAGSAFCGIKETFLRAGKLRHRLPDTRTKNMLKERQAMKRLLPRRRDEFFPSLFESNMETDFFNKFFKAARFPQVDIKEKEKHYEFDVELPGFSKDDIQVEYKDGYLEIQGQKEHSYETEGKEGHYIRKERSYGSFKRVFYVGEINQEDISGSFTNGVLTLQVPKSEEDQKEERGHQIRIE</sequence>
<dbReference type="SUPFAM" id="SSF49764">
    <property type="entry name" value="HSP20-like chaperones"/>
    <property type="match status" value="1"/>
</dbReference>
<comment type="caution">
    <text evidence="4">The sequence shown here is derived from an EMBL/GenBank/DDBJ whole genome shotgun (WGS) entry which is preliminary data.</text>
</comment>
<feature type="domain" description="SHSP" evidence="3">
    <location>
        <begin position="71"/>
        <end position="186"/>
    </location>
</feature>
<dbReference type="Pfam" id="PF00011">
    <property type="entry name" value="HSP20"/>
    <property type="match status" value="1"/>
</dbReference>
<evidence type="ECO:0000259" key="3">
    <source>
        <dbReference type="PROSITE" id="PS01031"/>
    </source>
</evidence>
<comment type="similarity">
    <text evidence="1 2">Belongs to the small heat shock protein (HSP20) family.</text>
</comment>
<evidence type="ECO:0000256" key="1">
    <source>
        <dbReference type="PROSITE-ProRule" id="PRU00285"/>
    </source>
</evidence>
<dbReference type="CDD" id="cd06471">
    <property type="entry name" value="ACD_LpsHSP_like"/>
    <property type="match status" value="1"/>
</dbReference>
<proteinExistence type="inferred from homology"/>
<dbReference type="InterPro" id="IPR031107">
    <property type="entry name" value="Small_HSP"/>
</dbReference>
<name>A0A3M8P5R6_9BACL</name>
<reference evidence="4 5" key="1">
    <citation type="journal article" date="2018" name="Int. J. Syst. Evol. Microbiol.">
        <title>Planococcus salinus sp. nov., a moderately halophilic bacterium isolated from a saline-alkali soil.</title>
        <authorList>
            <person name="Gan L."/>
        </authorList>
    </citation>
    <scope>NUCLEOTIDE SEQUENCE [LARGE SCALE GENOMIC DNA]</scope>
    <source>
        <strain evidence="4 5">LCB217</strain>
    </source>
</reference>
<evidence type="ECO:0000256" key="2">
    <source>
        <dbReference type="RuleBase" id="RU003616"/>
    </source>
</evidence>
<evidence type="ECO:0000313" key="4">
    <source>
        <dbReference type="EMBL" id="RNF39017.1"/>
    </source>
</evidence>
<gene>
    <name evidence="4" type="ORF">EEX84_11560</name>
</gene>
<dbReference type="EMBL" id="RIAX01000008">
    <property type="protein sequence ID" value="RNF39017.1"/>
    <property type="molecule type" value="Genomic_DNA"/>
</dbReference>
<keyword evidence="5" id="KW-1185">Reference proteome</keyword>
<organism evidence="4 5">
    <name type="scientific">Planococcus salinus</name>
    <dbReference type="NCBI Taxonomy" id="1848460"/>
    <lineage>
        <taxon>Bacteria</taxon>
        <taxon>Bacillati</taxon>
        <taxon>Bacillota</taxon>
        <taxon>Bacilli</taxon>
        <taxon>Bacillales</taxon>
        <taxon>Caryophanaceae</taxon>
        <taxon>Planococcus</taxon>
    </lineage>
</organism>
<protein>
    <submittedName>
        <fullName evidence="4">Hsp20/alpha crystallin family protein</fullName>
    </submittedName>
</protein>
<dbReference type="AlphaFoldDB" id="A0A3M8P5R6"/>
<dbReference type="Proteomes" id="UP000275473">
    <property type="component" value="Unassembled WGS sequence"/>
</dbReference>
<evidence type="ECO:0000313" key="5">
    <source>
        <dbReference type="Proteomes" id="UP000275473"/>
    </source>
</evidence>
<dbReference type="InterPro" id="IPR002068">
    <property type="entry name" value="A-crystallin/Hsp20_dom"/>
</dbReference>
<accession>A0A3M8P5R6</accession>